<gene>
    <name evidence="6" type="ORF">C5Y83_00170</name>
</gene>
<dbReference type="OrthoDB" id="127107at2"/>
<feature type="region of interest" description="Disordered" evidence="1">
    <location>
        <begin position="124"/>
        <end position="143"/>
    </location>
</feature>
<name>A0A2S8G7J4_9BACT</name>
<comment type="caution">
    <text evidence="6">The sequence shown here is derived from an EMBL/GenBank/DDBJ whole genome shotgun (WGS) entry which is preliminary data.</text>
</comment>
<evidence type="ECO:0008006" key="8">
    <source>
        <dbReference type="Google" id="ProtNLM"/>
    </source>
</evidence>
<organism evidence="6 7">
    <name type="scientific">Blastopirellula marina</name>
    <dbReference type="NCBI Taxonomy" id="124"/>
    <lineage>
        <taxon>Bacteria</taxon>
        <taxon>Pseudomonadati</taxon>
        <taxon>Planctomycetota</taxon>
        <taxon>Planctomycetia</taxon>
        <taxon>Pirellulales</taxon>
        <taxon>Pirellulaceae</taxon>
        <taxon>Blastopirellula</taxon>
    </lineage>
</organism>
<dbReference type="SUPFAM" id="SSF49899">
    <property type="entry name" value="Concanavalin A-like lectins/glucanases"/>
    <property type="match status" value="1"/>
</dbReference>
<reference evidence="6 7" key="1">
    <citation type="submission" date="2018-02" db="EMBL/GenBank/DDBJ databases">
        <title>Comparative genomes isolates from brazilian mangrove.</title>
        <authorList>
            <person name="Araujo J.E."/>
            <person name="Taketani R.G."/>
            <person name="Silva M.C.P."/>
            <person name="Loureco M.V."/>
            <person name="Andreote F.D."/>
        </authorList>
    </citation>
    <scope>NUCLEOTIDE SEQUENCE [LARGE SCALE GENOMIC DNA]</scope>
    <source>
        <strain evidence="6 7">Hex-1 MGV</strain>
    </source>
</reference>
<accession>A0A2S8G7J4</accession>
<dbReference type="EMBL" id="PUHY01000001">
    <property type="protein sequence ID" value="PQO40393.1"/>
    <property type="molecule type" value="Genomic_DNA"/>
</dbReference>
<keyword evidence="2" id="KW-0732">Signal</keyword>
<dbReference type="Pfam" id="PF07587">
    <property type="entry name" value="PSD1"/>
    <property type="match status" value="1"/>
</dbReference>
<dbReference type="Pfam" id="PF07583">
    <property type="entry name" value="PSCyt2"/>
    <property type="match status" value="1"/>
</dbReference>
<dbReference type="InterPro" id="IPR022655">
    <property type="entry name" value="DUF1553"/>
</dbReference>
<evidence type="ECO:0000313" key="7">
    <source>
        <dbReference type="Proteomes" id="UP000238322"/>
    </source>
</evidence>
<feature type="signal peptide" evidence="2">
    <location>
        <begin position="1"/>
        <end position="23"/>
    </location>
</feature>
<feature type="domain" description="DUF1549" evidence="3">
    <location>
        <begin position="177"/>
        <end position="396"/>
    </location>
</feature>
<dbReference type="RefSeq" id="WP_105327628.1">
    <property type="nucleotide sequence ID" value="NZ_PUHY01000001.1"/>
</dbReference>
<feature type="domain" description="DUF1553" evidence="4">
    <location>
        <begin position="801"/>
        <end position="1036"/>
    </location>
</feature>
<dbReference type="InterPro" id="IPR013320">
    <property type="entry name" value="ConA-like_dom_sf"/>
</dbReference>
<dbReference type="InterPro" id="IPR011429">
    <property type="entry name" value="Cyt_c_Planctomycete-type"/>
</dbReference>
<evidence type="ECO:0000313" key="6">
    <source>
        <dbReference type="EMBL" id="PQO40393.1"/>
    </source>
</evidence>
<feature type="domain" description="Cytochrome C Planctomycete-type" evidence="5">
    <location>
        <begin position="47"/>
        <end position="103"/>
    </location>
</feature>
<feature type="chain" id="PRO_5015518696" description="Cytochrome c domain-containing protein" evidence="2">
    <location>
        <begin position="24"/>
        <end position="1362"/>
    </location>
</feature>
<dbReference type="PANTHER" id="PTHR35889:SF3">
    <property type="entry name" value="F-BOX DOMAIN-CONTAINING PROTEIN"/>
    <property type="match status" value="1"/>
</dbReference>
<dbReference type="Pfam" id="PF07635">
    <property type="entry name" value="PSCyt1"/>
    <property type="match status" value="1"/>
</dbReference>
<dbReference type="InterPro" id="IPR011444">
    <property type="entry name" value="DUF1549"/>
</dbReference>
<dbReference type="Gene3D" id="2.60.120.200">
    <property type="match status" value="1"/>
</dbReference>
<evidence type="ECO:0000259" key="4">
    <source>
        <dbReference type="Pfam" id="PF07587"/>
    </source>
</evidence>
<dbReference type="Pfam" id="PF13385">
    <property type="entry name" value="Laminin_G_3"/>
    <property type="match status" value="1"/>
</dbReference>
<evidence type="ECO:0000256" key="2">
    <source>
        <dbReference type="SAM" id="SignalP"/>
    </source>
</evidence>
<proteinExistence type="predicted"/>
<evidence type="ECO:0000259" key="5">
    <source>
        <dbReference type="Pfam" id="PF07635"/>
    </source>
</evidence>
<dbReference type="PANTHER" id="PTHR35889">
    <property type="entry name" value="CYCLOINULO-OLIGOSACCHARIDE FRUCTANOTRANSFERASE-RELATED"/>
    <property type="match status" value="1"/>
</dbReference>
<evidence type="ECO:0000259" key="3">
    <source>
        <dbReference type="Pfam" id="PF07583"/>
    </source>
</evidence>
<evidence type="ECO:0000256" key="1">
    <source>
        <dbReference type="SAM" id="MobiDB-lite"/>
    </source>
</evidence>
<sequence>MSLFVRSFLTACFLSLGVNPLYAVDTAREKQIEFFEAKIRPVLIESCYECHNSHNTAEGDFAVDYRQALLNGGENGTVLVPGKPEQSRLLAILKHEVPGMEMPQGGPKLDDAVLKDFQTWIAGGAIDPRDEPPSAEEASAATSWPEVLKRRKAWWSFQPVNSPTVPASDDPQWNGNPIDRFVHRQHKTHNLEPAELASAEVLVRRLYFNLTGLPPSAEEVQQWTSRLEAASGEERDAAYQQLVDSLLESPHFGERWARHWMDWTRYAESHGSEGDPEIENAWLYRDYLIRALNEDVKVDQLIREHIAGDLLPEPRINNALGINESLIGTAHWRMVFHGFSPTDVLDERVRFTDDQINCFSKAFLGLTVSCARCHDHKFDAISQADYYSLFGILATCRPGREAIELPERLNARKPDLTQLKKDIRKSLATDWQMSLEKVSPQLRKLAADPPDKTKPQSPWLALQTIQTELADGHTFADSWKRVEADWQRKRDELKQFDAAELETKWNLAHSEAYATWYTRGAGLPDEPNRAGFFAIEPNGNRALKGIYPSGVYSHGISDKLPARLMSRDFPLKPHGEVWVQAIGDGASQFRYVVQDYPRSGTIQPVRRLAPNWQWIRFDVDYWSGDTIHLEVAAARDAPLLVQDPERSWFGIRRAMIRYPDQPAPPDCPEWIPALLSATQQQMPQSLDDLIACYEQAIQKAVQDWQEDRLSDAQAVLLEACLSDGFLANQLAELTKTQSLIERYRQLEAEIPVATRIPTLDESHGADHALYIRGDHKKPGDIIPRHFLDAIDTTPYATEQSGRLQLAADVLRDDNPLTRRVMVNRIWHHLMGQGIVRTPDNLGKMGDKPSDPELLDWLATHFANQGWSLKQQVREIVLSRTWQLASSATPEQLQKDPENRYLARANVRRMEAEAIRDWLLSVSGQLDHTSFGPPVSDQMPRRSIYVRVIRNDLNPLLRVFDFPEPFSTVGRRDVTNVPAQSLTLLNDPLVEAYADNWANQIATDRELPTDEARIQRMFATAFGRAATSEEIARSEAYLSLIRKRSASARQQQLALREEVYSLTRQLSQLKQPIRAKLEDARQIERTTLPADAVKPIAKWDFAKSTKDQIGSADGTLVGGATVDGDALVLSNQGYLVTAPLQQNLTAKTLEAWVQLDNLTQRGGGVMSVQLPNGNVFDAIVFGEQQAGHWLAGSNSFVRTQTFSGLTEAEATERPVHVAIVYRADGRIIGYRDGVAYGKAYQSSGPFPFTSGNTVVTLGLRHLPGTGNRFLSGKVFQAQLYDRALTDEQIAQTARLGPTGVTERKVLEAMDIETRQKAEQLEEKIATLNWQFEKVDVIDTADDLLPWKELARALVTFKEFIYVR</sequence>
<dbReference type="Proteomes" id="UP000238322">
    <property type="component" value="Unassembled WGS sequence"/>
</dbReference>
<protein>
    <recommendedName>
        <fullName evidence="8">Cytochrome c domain-containing protein</fullName>
    </recommendedName>
</protein>